<dbReference type="InterPro" id="IPR006598">
    <property type="entry name" value="CAP10"/>
</dbReference>
<evidence type="ECO:0000313" key="5">
    <source>
        <dbReference type="EMBL" id="GFZ19631.1"/>
    </source>
</evidence>
<dbReference type="EMBL" id="BJWL01000028">
    <property type="protein sequence ID" value="GFZ19631.1"/>
    <property type="molecule type" value="Genomic_DNA"/>
</dbReference>
<dbReference type="InterPro" id="IPR051091">
    <property type="entry name" value="O-Glucosyltr/Glycosyltrsf_90"/>
</dbReference>
<keyword evidence="3" id="KW-0812">Transmembrane</keyword>
<evidence type="ECO:0000256" key="2">
    <source>
        <dbReference type="ARBA" id="ARBA00022679"/>
    </source>
</evidence>
<evidence type="ECO:0000259" key="4">
    <source>
        <dbReference type="SMART" id="SM00672"/>
    </source>
</evidence>
<sequence>MGAIKGSVSLSSFISNKHIPNLKALQKGRERERIDESMMIVTEVSGLEQQFEGVGEIIGGAVGHPRGGINGVWAHPRTPLFVPLCVLLLACFCLAALVFFEVDNFVSQTKTIAGHNLEPTPWHLFPPKSVKEESKYAQASKIIQCTYLSCQGSTSDDVPRQNQSQLSHQTGKCPELFRWIHQDLEPWDRSGISLTHMMEAKKYAAFRVVIIGGKLYVDFYYACVQSRAMFTVWGLLQLLRRYPGRVPDVDLMFDCMDKPSINREEHQSMPLPLFRYCTTSKHFDIPFPDWSFWGWPEVNIGPWDEEFSDIKKGSRSRSWRRKWPVAYWKGNPDVGAPIRTELLTCNHSRLWRAQIMRQDWESEIKGGFEKSKLSKQCDHR</sequence>
<protein>
    <submittedName>
        <fullName evidence="5">O-glucosyltransferase rumi-like protein</fullName>
    </submittedName>
</protein>
<dbReference type="Pfam" id="PF05686">
    <property type="entry name" value="Glyco_transf_90"/>
    <property type="match status" value="1"/>
</dbReference>
<comment type="caution">
    <text evidence="5">The sequence shown here is derived from an EMBL/GenBank/DDBJ whole genome shotgun (WGS) entry which is preliminary data.</text>
</comment>
<keyword evidence="3" id="KW-1133">Transmembrane helix</keyword>
<reference evidence="5 6" key="1">
    <citation type="submission" date="2019-07" db="EMBL/GenBank/DDBJ databases">
        <title>De Novo Assembly of kiwifruit Actinidia rufa.</title>
        <authorList>
            <person name="Sugita-Konishi S."/>
            <person name="Sato K."/>
            <person name="Mori E."/>
            <person name="Abe Y."/>
            <person name="Kisaki G."/>
            <person name="Hamano K."/>
            <person name="Suezawa K."/>
            <person name="Otani M."/>
            <person name="Fukuda T."/>
            <person name="Manabe T."/>
            <person name="Gomi K."/>
            <person name="Tabuchi M."/>
            <person name="Akimitsu K."/>
            <person name="Kataoka I."/>
        </authorList>
    </citation>
    <scope>NUCLEOTIDE SEQUENCE [LARGE SCALE GENOMIC DNA]</scope>
    <source>
        <strain evidence="6">cv. Fuchu</strain>
    </source>
</reference>
<comment type="similarity">
    <text evidence="1">Belongs to the glycosyltransferase 90 family.</text>
</comment>
<proteinExistence type="inferred from homology"/>
<keyword evidence="3" id="KW-0472">Membrane</keyword>
<dbReference type="OrthoDB" id="202415at2759"/>
<evidence type="ECO:0000256" key="1">
    <source>
        <dbReference type="ARBA" id="ARBA00010118"/>
    </source>
</evidence>
<accession>A0A7J0H9K1</accession>
<dbReference type="SMART" id="SM00672">
    <property type="entry name" value="CAP10"/>
    <property type="match status" value="1"/>
</dbReference>
<dbReference type="GO" id="GO:0016740">
    <property type="term" value="F:transferase activity"/>
    <property type="evidence" value="ECO:0007669"/>
    <property type="project" value="UniProtKB-KW"/>
</dbReference>
<keyword evidence="2 5" id="KW-0808">Transferase</keyword>
<keyword evidence="6" id="KW-1185">Reference proteome</keyword>
<name>A0A7J0H9K1_9ERIC</name>
<evidence type="ECO:0000256" key="3">
    <source>
        <dbReference type="SAM" id="Phobius"/>
    </source>
</evidence>
<dbReference type="AlphaFoldDB" id="A0A7J0H9K1"/>
<evidence type="ECO:0000313" key="6">
    <source>
        <dbReference type="Proteomes" id="UP000585474"/>
    </source>
</evidence>
<feature type="transmembrane region" description="Helical" evidence="3">
    <location>
        <begin position="80"/>
        <end position="100"/>
    </location>
</feature>
<feature type="domain" description="Glycosyl transferase CAP10" evidence="4">
    <location>
        <begin position="245"/>
        <end position="380"/>
    </location>
</feature>
<gene>
    <name evidence="5" type="ORF">Acr_28g0003360</name>
</gene>
<organism evidence="5 6">
    <name type="scientific">Actinidia rufa</name>
    <dbReference type="NCBI Taxonomy" id="165716"/>
    <lineage>
        <taxon>Eukaryota</taxon>
        <taxon>Viridiplantae</taxon>
        <taxon>Streptophyta</taxon>
        <taxon>Embryophyta</taxon>
        <taxon>Tracheophyta</taxon>
        <taxon>Spermatophyta</taxon>
        <taxon>Magnoliopsida</taxon>
        <taxon>eudicotyledons</taxon>
        <taxon>Gunneridae</taxon>
        <taxon>Pentapetalae</taxon>
        <taxon>asterids</taxon>
        <taxon>Ericales</taxon>
        <taxon>Actinidiaceae</taxon>
        <taxon>Actinidia</taxon>
    </lineage>
</organism>
<dbReference type="PANTHER" id="PTHR12203">
    <property type="entry name" value="KDEL LYS-ASP-GLU-LEU CONTAINING - RELATED"/>
    <property type="match status" value="1"/>
</dbReference>
<dbReference type="PANTHER" id="PTHR12203:SF35">
    <property type="entry name" value="PROTEIN O-GLUCOSYLTRANSFERASE 1"/>
    <property type="match status" value="1"/>
</dbReference>
<dbReference type="Proteomes" id="UP000585474">
    <property type="component" value="Unassembled WGS sequence"/>
</dbReference>